<protein>
    <recommendedName>
        <fullName evidence="3">AIG1-type G domain-containing protein</fullName>
    </recommendedName>
</protein>
<dbReference type="EMBL" id="CM026433">
    <property type="protein sequence ID" value="KAG0553830.1"/>
    <property type="molecule type" value="Genomic_DNA"/>
</dbReference>
<evidence type="ECO:0000313" key="4">
    <source>
        <dbReference type="EMBL" id="KAG0553830.1"/>
    </source>
</evidence>
<dbReference type="Proteomes" id="UP000822688">
    <property type="component" value="Chromosome 12"/>
</dbReference>
<gene>
    <name evidence="4" type="ORF">KC19_12G042200</name>
</gene>
<evidence type="ECO:0000256" key="1">
    <source>
        <dbReference type="ARBA" id="ARBA00022741"/>
    </source>
</evidence>
<keyword evidence="5" id="KW-1185">Reference proteome</keyword>
<keyword evidence="1" id="KW-0547">Nucleotide-binding</keyword>
<evidence type="ECO:0000313" key="5">
    <source>
        <dbReference type="Proteomes" id="UP000822688"/>
    </source>
</evidence>
<dbReference type="GO" id="GO:0005525">
    <property type="term" value="F:GTP binding"/>
    <property type="evidence" value="ECO:0007669"/>
    <property type="project" value="UniProtKB-KW"/>
</dbReference>
<name>A0A8T0G442_CERPU</name>
<keyword evidence="2" id="KW-0342">GTP-binding</keyword>
<comment type="caution">
    <text evidence="4">The sequence shown here is derived from an EMBL/GenBank/DDBJ whole genome shotgun (WGS) entry which is preliminary data.</text>
</comment>
<dbReference type="PROSITE" id="PS51720">
    <property type="entry name" value="G_AIG1"/>
    <property type="match status" value="1"/>
</dbReference>
<dbReference type="Pfam" id="PF04548">
    <property type="entry name" value="AIG1"/>
    <property type="match status" value="1"/>
</dbReference>
<sequence length="301" mass="33146">MAMAQSDSQEDWTGFHYLPAPTQTALHGLLGKLHNQNVGNMTILLLGRGGVGKSSIINSLFGERVAAVSAFQSETLRPCLYSRSKDGFTINIIDTPGLTGAGGVDEEALAIIRRYLVGKTIDAVLYVERLDGPREDQLHKKLIRAISQAFGRQVWHLVIILFTHAQIHPEDVSYPSFVSTRSAALQSAILKEACFKRTNINVPFVLVENGSCCRVNADHEKILPDGRVWLPLLFEALVELISGPNESMVVDEKLLGTGEGKQLGNIWMPIALLAQSNRNQISFRSSIRQSAHLATIRHSDR</sequence>
<dbReference type="Gene3D" id="3.40.50.300">
    <property type="entry name" value="P-loop containing nucleotide triphosphate hydrolases"/>
    <property type="match status" value="1"/>
</dbReference>
<dbReference type="SUPFAM" id="SSF52540">
    <property type="entry name" value="P-loop containing nucleoside triphosphate hydrolases"/>
    <property type="match status" value="1"/>
</dbReference>
<dbReference type="InterPro" id="IPR045058">
    <property type="entry name" value="GIMA/IAN/Toc"/>
</dbReference>
<evidence type="ECO:0000259" key="3">
    <source>
        <dbReference type="PROSITE" id="PS51720"/>
    </source>
</evidence>
<proteinExistence type="predicted"/>
<organism evidence="4 5">
    <name type="scientific">Ceratodon purpureus</name>
    <name type="common">Fire moss</name>
    <name type="synonym">Dicranum purpureum</name>
    <dbReference type="NCBI Taxonomy" id="3225"/>
    <lineage>
        <taxon>Eukaryota</taxon>
        <taxon>Viridiplantae</taxon>
        <taxon>Streptophyta</taxon>
        <taxon>Embryophyta</taxon>
        <taxon>Bryophyta</taxon>
        <taxon>Bryophytina</taxon>
        <taxon>Bryopsida</taxon>
        <taxon>Dicranidae</taxon>
        <taxon>Pseudoditrichales</taxon>
        <taxon>Ditrichaceae</taxon>
        <taxon>Ceratodon</taxon>
    </lineage>
</organism>
<accession>A0A8T0G442</accession>
<reference evidence="4" key="1">
    <citation type="submission" date="2020-06" db="EMBL/GenBank/DDBJ databases">
        <title>WGS assembly of Ceratodon purpureus strain R40.</title>
        <authorList>
            <person name="Carey S.B."/>
            <person name="Jenkins J."/>
            <person name="Shu S."/>
            <person name="Lovell J.T."/>
            <person name="Sreedasyam A."/>
            <person name="Maumus F."/>
            <person name="Tiley G.P."/>
            <person name="Fernandez-Pozo N."/>
            <person name="Barry K."/>
            <person name="Chen C."/>
            <person name="Wang M."/>
            <person name="Lipzen A."/>
            <person name="Daum C."/>
            <person name="Saski C.A."/>
            <person name="Payton A.C."/>
            <person name="Mcbreen J.C."/>
            <person name="Conrad R.E."/>
            <person name="Kollar L.M."/>
            <person name="Olsson S."/>
            <person name="Huttunen S."/>
            <person name="Landis J.B."/>
            <person name="Wickett N.J."/>
            <person name="Johnson M.G."/>
            <person name="Rensing S.A."/>
            <person name="Grimwood J."/>
            <person name="Schmutz J."/>
            <person name="Mcdaniel S.F."/>
        </authorList>
    </citation>
    <scope>NUCLEOTIDE SEQUENCE</scope>
    <source>
        <strain evidence="4">R40</strain>
    </source>
</reference>
<dbReference type="PANTHER" id="PTHR10903:SF149">
    <property type="entry name" value="TRANSLOCASE OF CHLOROPLAST 33, CHLOROPLASTIC"/>
    <property type="match status" value="1"/>
</dbReference>
<feature type="domain" description="AIG1-type G" evidence="3">
    <location>
        <begin position="38"/>
        <end position="259"/>
    </location>
</feature>
<dbReference type="InterPro" id="IPR006703">
    <property type="entry name" value="G_AIG1"/>
</dbReference>
<dbReference type="InterPro" id="IPR027417">
    <property type="entry name" value="P-loop_NTPase"/>
</dbReference>
<dbReference type="PANTHER" id="PTHR10903">
    <property type="entry name" value="GTPASE, IMAP FAMILY MEMBER-RELATED"/>
    <property type="match status" value="1"/>
</dbReference>
<evidence type="ECO:0000256" key="2">
    <source>
        <dbReference type="ARBA" id="ARBA00023134"/>
    </source>
</evidence>
<dbReference type="AlphaFoldDB" id="A0A8T0G442"/>